<sequence length="256" mass="29077">MRPFGRLRMMPWPWISILFILSLQTLSSAEELMWFTKAWIPTHICGAVDPDFPSERSPFWIDSLVGMWNVEGNSAKLDLHILAVHNTTLISCDGIDVSLFERSLEFQVLGYPVGQLERFWSKCPLPHTERQSPFYSDTELCSYHMLYNFQSAHRLKAVESTFSFKDKSGQELDCAIAEITPDMGKPISAAFTFTPLGVLVLVAVSSWLSHQQELSLSYVFHHGSTAAGPLWPTVLDITEYLRYLQFVFISASISME</sequence>
<feature type="signal peptide" evidence="1">
    <location>
        <begin position="1"/>
        <end position="29"/>
    </location>
</feature>
<dbReference type="AlphaFoldDB" id="A0AAE8SL34"/>
<keyword evidence="3" id="KW-1185">Reference proteome</keyword>
<gene>
    <name evidence="2" type="ORF">FTOL_09443</name>
</gene>
<feature type="chain" id="PRO_5042246736" evidence="1">
    <location>
        <begin position="30"/>
        <end position="256"/>
    </location>
</feature>
<evidence type="ECO:0000313" key="3">
    <source>
        <dbReference type="Proteomes" id="UP001187734"/>
    </source>
</evidence>
<name>A0AAE8SL34_9HYPO</name>
<accession>A0AAE8SL34</accession>
<evidence type="ECO:0000256" key="1">
    <source>
        <dbReference type="SAM" id="SignalP"/>
    </source>
</evidence>
<proteinExistence type="predicted"/>
<organism evidence="2 3">
    <name type="scientific">Fusarium torulosum</name>
    <dbReference type="NCBI Taxonomy" id="33205"/>
    <lineage>
        <taxon>Eukaryota</taxon>
        <taxon>Fungi</taxon>
        <taxon>Dikarya</taxon>
        <taxon>Ascomycota</taxon>
        <taxon>Pezizomycotina</taxon>
        <taxon>Sordariomycetes</taxon>
        <taxon>Hypocreomycetidae</taxon>
        <taxon>Hypocreales</taxon>
        <taxon>Nectriaceae</taxon>
        <taxon>Fusarium</taxon>
    </lineage>
</organism>
<reference evidence="2" key="1">
    <citation type="submission" date="2018-03" db="EMBL/GenBank/DDBJ databases">
        <authorList>
            <person name="Guldener U."/>
        </authorList>
    </citation>
    <scope>NUCLEOTIDE SEQUENCE</scope>
</reference>
<dbReference type="EMBL" id="ONZP01000344">
    <property type="protein sequence ID" value="SPJ82038.1"/>
    <property type="molecule type" value="Genomic_DNA"/>
</dbReference>
<evidence type="ECO:0000313" key="2">
    <source>
        <dbReference type="EMBL" id="SPJ82038.1"/>
    </source>
</evidence>
<dbReference type="Proteomes" id="UP001187734">
    <property type="component" value="Unassembled WGS sequence"/>
</dbReference>
<keyword evidence="1" id="KW-0732">Signal</keyword>
<comment type="caution">
    <text evidence="2">The sequence shown here is derived from an EMBL/GenBank/DDBJ whole genome shotgun (WGS) entry which is preliminary data.</text>
</comment>
<protein>
    <submittedName>
        <fullName evidence="2">Uncharacterized protein</fullName>
    </submittedName>
</protein>